<protein>
    <submittedName>
        <fullName evidence="2">1,2-phenylacetyl-CoA epoxidase, subunit B</fullName>
    </submittedName>
</protein>
<dbReference type="Proteomes" id="UP000265800">
    <property type="component" value="Unassembled WGS sequence"/>
</dbReference>
<feature type="region of interest" description="Disordered" evidence="1">
    <location>
        <begin position="173"/>
        <end position="193"/>
    </location>
</feature>
<dbReference type="Pfam" id="PF06243">
    <property type="entry name" value="PaaB"/>
    <property type="match status" value="2"/>
</dbReference>
<dbReference type="OrthoDB" id="8593533at2"/>
<dbReference type="InterPro" id="IPR038693">
    <property type="entry name" value="PaaB_sf"/>
</dbReference>
<organism evidence="2 3">
    <name type="scientific">Meiothermus luteus</name>
    <dbReference type="NCBI Taxonomy" id="2026184"/>
    <lineage>
        <taxon>Bacteria</taxon>
        <taxon>Thermotogati</taxon>
        <taxon>Deinococcota</taxon>
        <taxon>Deinococci</taxon>
        <taxon>Thermales</taxon>
        <taxon>Thermaceae</taxon>
        <taxon>Meiothermus</taxon>
    </lineage>
</organism>
<evidence type="ECO:0000313" key="2">
    <source>
        <dbReference type="EMBL" id="RIH83116.1"/>
    </source>
</evidence>
<sequence length="193" mass="21981">MDTQWPRWEVFKQDAPGKPHQAVGSVHAADPEHALLTARNVFARRPQAVSMWVVRAEEVFSWTKEEIAQDPALRGESRPALGSRPTTYLVFRKTSHKRSMTFVDHVGEVEAYSPQGALREALARFSDAEGLVWWVVPAEKVYKSDPSQETVESWFDPAKEKTYKQQQYYATVSASRPKRRKEDEAFGEGCAHC</sequence>
<accession>A0A399EHE7</accession>
<dbReference type="RefSeq" id="WP_119360827.1">
    <property type="nucleotide sequence ID" value="NZ_QWKZ01000088.1"/>
</dbReference>
<dbReference type="InterPro" id="IPR009359">
    <property type="entry name" value="PaaB"/>
</dbReference>
<dbReference type="EMBL" id="QWKZ01000088">
    <property type="protein sequence ID" value="RIH83116.1"/>
    <property type="molecule type" value="Genomic_DNA"/>
</dbReference>
<gene>
    <name evidence="2" type="primary">paaB</name>
    <name evidence="2" type="ORF">Mlute_02292</name>
</gene>
<proteinExistence type="predicted"/>
<name>A0A399EHE7_9DEIN</name>
<keyword evidence="3" id="KW-1185">Reference proteome</keyword>
<reference evidence="2 3" key="1">
    <citation type="submission" date="2018-08" db="EMBL/GenBank/DDBJ databases">
        <title>Meiothermus luteus KCTC 52599 genome sequencing project.</title>
        <authorList>
            <person name="Da Costa M.S."/>
            <person name="Albuquerque L."/>
            <person name="Raposo P."/>
            <person name="Froufe H.J.C."/>
            <person name="Barroso C.S."/>
            <person name="Egas C."/>
        </authorList>
    </citation>
    <scope>NUCLEOTIDE SEQUENCE [LARGE SCALE GENOMIC DNA]</scope>
    <source>
        <strain evidence="2 3">KCTC 52599</strain>
    </source>
</reference>
<evidence type="ECO:0000256" key="1">
    <source>
        <dbReference type="SAM" id="MobiDB-lite"/>
    </source>
</evidence>
<dbReference type="AlphaFoldDB" id="A0A399EHE7"/>
<comment type="caution">
    <text evidence="2">The sequence shown here is derived from an EMBL/GenBank/DDBJ whole genome shotgun (WGS) entry which is preliminary data.</text>
</comment>
<evidence type="ECO:0000313" key="3">
    <source>
        <dbReference type="Proteomes" id="UP000265800"/>
    </source>
</evidence>
<dbReference type="Gene3D" id="3.10.20.520">
    <property type="entry name" value="Phenylacetic acid degradation B"/>
    <property type="match status" value="2"/>
</dbReference>